<reference evidence="1 2" key="1">
    <citation type="journal article" date="2024" name="BMC Genomics">
        <title>De novo assembly and annotation of Popillia japonica's genome with initial clues to its potential as an invasive pest.</title>
        <authorList>
            <person name="Cucini C."/>
            <person name="Boschi S."/>
            <person name="Funari R."/>
            <person name="Cardaioli E."/>
            <person name="Iannotti N."/>
            <person name="Marturano G."/>
            <person name="Paoli F."/>
            <person name="Bruttini M."/>
            <person name="Carapelli A."/>
            <person name="Frati F."/>
            <person name="Nardi F."/>
        </authorList>
    </citation>
    <scope>NUCLEOTIDE SEQUENCE [LARGE SCALE GENOMIC DNA]</scope>
    <source>
        <strain evidence="1">DMR45628</strain>
    </source>
</reference>
<keyword evidence="2" id="KW-1185">Reference proteome</keyword>
<protein>
    <recommendedName>
        <fullName evidence="3">GST N-terminal domain-containing protein</fullName>
    </recommendedName>
</protein>
<dbReference type="Proteomes" id="UP001458880">
    <property type="component" value="Unassembled WGS sequence"/>
</dbReference>
<comment type="caution">
    <text evidence="1">The sequence shown here is derived from an EMBL/GenBank/DDBJ whole genome shotgun (WGS) entry which is preliminary data.</text>
</comment>
<dbReference type="SUPFAM" id="SSF52833">
    <property type="entry name" value="Thioredoxin-like"/>
    <property type="match status" value="1"/>
</dbReference>
<dbReference type="EMBL" id="JASPKY010000349">
    <property type="protein sequence ID" value="KAK9704472.1"/>
    <property type="molecule type" value="Genomic_DNA"/>
</dbReference>
<proteinExistence type="predicted"/>
<accession>A0AAW1JKV0</accession>
<organism evidence="1 2">
    <name type="scientific">Popillia japonica</name>
    <name type="common">Japanese beetle</name>
    <dbReference type="NCBI Taxonomy" id="7064"/>
    <lineage>
        <taxon>Eukaryota</taxon>
        <taxon>Metazoa</taxon>
        <taxon>Ecdysozoa</taxon>
        <taxon>Arthropoda</taxon>
        <taxon>Hexapoda</taxon>
        <taxon>Insecta</taxon>
        <taxon>Pterygota</taxon>
        <taxon>Neoptera</taxon>
        <taxon>Endopterygota</taxon>
        <taxon>Coleoptera</taxon>
        <taxon>Polyphaga</taxon>
        <taxon>Scarabaeiformia</taxon>
        <taxon>Scarabaeidae</taxon>
        <taxon>Rutelinae</taxon>
        <taxon>Popillia</taxon>
    </lineage>
</organism>
<gene>
    <name evidence="1" type="ORF">QE152_g27837</name>
</gene>
<evidence type="ECO:0008006" key="3">
    <source>
        <dbReference type="Google" id="ProtNLM"/>
    </source>
</evidence>
<evidence type="ECO:0000313" key="2">
    <source>
        <dbReference type="Proteomes" id="UP001458880"/>
    </source>
</evidence>
<name>A0AAW1JKV0_POPJA</name>
<dbReference type="InterPro" id="IPR036249">
    <property type="entry name" value="Thioredoxin-like_sf"/>
</dbReference>
<evidence type="ECO:0000313" key="1">
    <source>
        <dbReference type="EMBL" id="KAK9704472.1"/>
    </source>
</evidence>
<dbReference type="AlphaFoldDB" id="A0AAW1JKV0"/>
<dbReference type="Gene3D" id="3.40.30.10">
    <property type="entry name" value="Glutaredoxin"/>
    <property type="match status" value="1"/>
</dbReference>
<sequence length="164" mass="18674">MQNDTVIPIFTADKSAANNTEKMNGGEDDEQGTIDFYYFPPSPPCRSVISVMLLARTLGIELNLKLVNVLEGEQMNPEYLKVRLKLVNVLEGEQMNPEYLKLRFSKKTQRGILLYFDSDVLFVTESESKTKFGKRTPANPNFTGIDYDGQFQGGELNDWLPIRR</sequence>